<gene>
    <name evidence="1" type="ORF">AC812_09785</name>
</gene>
<protein>
    <submittedName>
        <fullName evidence="1">Uncharacterized protein</fullName>
    </submittedName>
</protein>
<name>A0A0P6Y146_9CHLR</name>
<dbReference type="Proteomes" id="UP000050514">
    <property type="component" value="Unassembled WGS sequence"/>
</dbReference>
<sequence length="61" mass="6307">MGDCHLPFTEGSAGDVHLRCTERSAVQVLLTLDMTLTAFSSPRAAAGGAAISCKTVEEVLA</sequence>
<dbReference type="STRING" id="360411.AC812_09785"/>
<keyword evidence="2" id="KW-1185">Reference proteome</keyword>
<evidence type="ECO:0000313" key="2">
    <source>
        <dbReference type="Proteomes" id="UP000050514"/>
    </source>
</evidence>
<accession>A0A0P6Y146</accession>
<dbReference type="EMBL" id="LGHJ01000015">
    <property type="protein sequence ID" value="KPL75239.1"/>
    <property type="molecule type" value="Genomic_DNA"/>
</dbReference>
<reference evidence="1 2" key="1">
    <citation type="submission" date="2015-07" db="EMBL/GenBank/DDBJ databases">
        <title>Draft genome of Bellilinea caldifistulae DSM 17877.</title>
        <authorList>
            <person name="Hemp J."/>
            <person name="Ward L.M."/>
            <person name="Pace L.A."/>
            <person name="Fischer W.W."/>
        </authorList>
    </citation>
    <scope>NUCLEOTIDE SEQUENCE [LARGE SCALE GENOMIC DNA]</scope>
    <source>
        <strain evidence="1 2">GOMI-1</strain>
    </source>
</reference>
<proteinExistence type="predicted"/>
<organism evidence="1 2">
    <name type="scientific">Bellilinea caldifistulae</name>
    <dbReference type="NCBI Taxonomy" id="360411"/>
    <lineage>
        <taxon>Bacteria</taxon>
        <taxon>Bacillati</taxon>
        <taxon>Chloroflexota</taxon>
        <taxon>Anaerolineae</taxon>
        <taxon>Anaerolineales</taxon>
        <taxon>Anaerolineaceae</taxon>
        <taxon>Bellilinea</taxon>
    </lineage>
</organism>
<comment type="caution">
    <text evidence="1">The sequence shown here is derived from an EMBL/GenBank/DDBJ whole genome shotgun (WGS) entry which is preliminary data.</text>
</comment>
<dbReference type="AlphaFoldDB" id="A0A0P6Y146"/>
<evidence type="ECO:0000313" key="1">
    <source>
        <dbReference type="EMBL" id="KPL75239.1"/>
    </source>
</evidence>